<protein>
    <recommendedName>
        <fullName evidence="1">PPM-type phosphatase domain-containing protein</fullName>
    </recommendedName>
</protein>
<dbReference type="InterPro" id="IPR001932">
    <property type="entry name" value="PPM-type_phosphatase-like_dom"/>
</dbReference>
<accession>A0A6J5UMA5</accession>
<evidence type="ECO:0000313" key="3">
    <source>
        <dbReference type="Proteomes" id="UP000507222"/>
    </source>
</evidence>
<dbReference type="PANTHER" id="PTHR13832:SF852">
    <property type="entry name" value="PROTEIN-SERINE_THREONINE PHOSPHATASE"/>
    <property type="match status" value="1"/>
</dbReference>
<feature type="domain" description="PPM-type phosphatase" evidence="1">
    <location>
        <begin position="1"/>
        <end position="122"/>
    </location>
</feature>
<proteinExistence type="predicted"/>
<dbReference type="CDD" id="cd00143">
    <property type="entry name" value="PP2Cc"/>
    <property type="match status" value="1"/>
</dbReference>
<name>A0A6J5UMA5_PRUAR</name>
<dbReference type="Proteomes" id="UP000507222">
    <property type="component" value="Unassembled WGS sequence"/>
</dbReference>
<dbReference type="InterPro" id="IPR015655">
    <property type="entry name" value="PP2C"/>
</dbReference>
<evidence type="ECO:0000259" key="1">
    <source>
        <dbReference type="PROSITE" id="PS51746"/>
    </source>
</evidence>
<dbReference type="Gene3D" id="3.60.40.10">
    <property type="entry name" value="PPM-type phosphatase domain"/>
    <property type="match status" value="1"/>
</dbReference>
<gene>
    <name evidence="2" type="ORF">CURHAP_LOCUS24088</name>
</gene>
<dbReference type="PANTHER" id="PTHR13832">
    <property type="entry name" value="PROTEIN PHOSPHATASE 2C"/>
    <property type="match status" value="1"/>
</dbReference>
<reference evidence="2 3" key="1">
    <citation type="submission" date="2020-05" db="EMBL/GenBank/DDBJ databases">
        <authorList>
            <person name="Campoy J."/>
            <person name="Schneeberger K."/>
            <person name="Spophaly S."/>
        </authorList>
    </citation>
    <scope>NUCLEOTIDE SEQUENCE [LARGE SCALE GENOMIC DNA]</scope>
    <source>
        <strain evidence="2">PruArmRojPasFocal</strain>
    </source>
</reference>
<dbReference type="PROSITE" id="PS51746">
    <property type="entry name" value="PPM_2"/>
    <property type="match status" value="1"/>
</dbReference>
<dbReference type="SUPFAM" id="SSF81606">
    <property type="entry name" value="PP2C-like"/>
    <property type="match status" value="1"/>
</dbReference>
<evidence type="ECO:0000313" key="2">
    <source>
        <dbReference type="EMBL" id="CAB4275268.1"/>
    </source>
</evidence>
<sequence>MRNMHKPNCASERVRIEKLGGVVYDGYLNGQLSVSRALGDWHMKGSKSSSCPLSAEPKLEETTLSEEDEFLILGCDGLWDVMSSQCAVTIARKELMLHNDPERCSRQESWLGRHSSAIPATT</sequence>
<dbReference type="InterPro" id="IPR036457">
    <property type="entry name" value="PPM-type-like_dom_sf"/>
</dbReference>
<organism evidence="2 3">
    <name type="scientific">Prunus armeniaca</name>
    <name type="common">Apricot</name>
    <name type="synonym">Armeniaca vulgaris</name>
    <dbReference type="NCBI Taxonomy" id="36596"/>
    <lineage>
        <taxon>Eukaryota</taxon>
        <taxon>Viridiplantae</taxon>
        <taxon>Streptophyta</taxon>
        <taxon>Embryophyta</taxon>
        <taxon>Tracheophyta</taxon>
        <taxon>Spermatophyta</taxon>
        <taxon>Magnoliopsida</taxon>
        <taxon>eudicotyledons</taxon>
        <taxon>Gunneridae</taxon>
        <taxon>Pentapetalae</taxon>
        <taxon>rosids</taxon>
        <taxon>fabids</taxon>
        <taxon>Rosales</taxon>
        <taxon>Rosaceae</taxon>
        <taxon>Amygdaloideae</taxon>
        <taxon>Amygdaleae</taxon>
        <taxon>Prunus</taxon>
    </lineage>
</organism>
<dbReference type="AlphaFoldDB" id="A0A6J5UMA5"/>
<dbReference type="Pfam" id="PF00481">
    <property type="entry name" value="PP2C"/>
    <property type="match status" value="1"/>
</dbReference>
<dbReference type="GO" id="GO:0004722">
    <property type="term" value="F:protein serine/threonine phosphatase activity"/>
    <property type="evidence" value="ECO:0007669"/>
    <property type="project" value="InterPro"/>
</dbReference>
<dbReference type="EMBL" id="CAEKDK010000003">
    <property type="protein sequence ID" value="CAB4275268.1"/>
    <property type="molecule type" value="Genomic_DNA"/>
</dbReference>